<feature type="domain" description="HTH myb-type" evidence="7">
    <location>
        <begin position="716"/>
        <end position="772"/>
    </location>
</feature>
<dbReference type="GO" id="GO:0019185">
    <property type="term" value="C:snRNA-activating protein complex"/>
    <property type="evidence" value="ECO:0007669"/>
    <property type="project" value="TreeGrafter"/>
</dbReference>
<keyword evidence="1" id="KW-0805">Transcription regulation</keyword>
<evidence type="ECO:0000259" key="6">
    <source>
        <dbReference type="PROSITE" id="PS50090"/>
    </source>
</evidence>
<accession>A0A8J5IE13</accession>
<dbReference type="GO" id="GO:0042796">
    <property type="term" value="P:snRNA transcription by RNA polymerase III"/>
    <property type="evidence" value="ECO:0007669"/>
    <property type="project" value="TreeGrafter"/>
</dbReference>
<dbReference type="Pfam" id="PF00249">
    <property type="entry name" value="Myb_DNA-binding"/>
    <property type="match status" value="4"/>
</dbReference>
<keyword evidence="3" id="KW-0804">Transcription</keyword>
<feature type="compositionally biased region" description="Polar residues" evidence="5">
    <location>
        <begin position="954"/>
        <end position="967"/>
    </location>
</feature>
<dbReference type="InterPro" id="IPR017930">
    <property type="entry name" value="Myb_dom"/>
</dbReference>
<organism evidence="8 9">
    <name type="scientific">Zingiber officinale</name>
    <name type="common">Ginger</name>
    <name type="synonym">Amomum zingiber</name>
    <dbReference type="NCBI Taxonomy" id="94328"/>
    <lineage>
        <taxon>Eukaryota</taxon>
        <taxon>Viridiplantae</taxon>
        <taxon>Streptophyta</taxon>
        <taxon>Embryophyta</taxon>
        <taxon>Tracheophyta</taxon>
        <taxon>Spermatophyta</taxon>
        <taxon>Magnoliopsida</taxon>
        <taxon>Liliopsida</taxon>
        <taxon>Zingiberales</taxon>
        <taxon>Zingiberaceae</taxon>
        <taxon>Zingiber</taxon>
    </lineage>
</organism>
<keyword evidence="4" id="KW-0539">Nucleus</keyword>
<feature type="domain" description="Myb-like" evidence="6">
    <location>
        <begin position="611"/>
        <end position="663"/>
    </location>
</feature>
<protein>
    <recommendedName>
        <fullName evidence="10">Myb-like protein L</fullName>
    </recommendedName>
</protein>
<dbReference type="SUPFAM" id="SSF46689">
    <property type="entry name" value="Homeodomain-like"/>
    <property type="match status" value="3"/>
</dbReference>
<dbReference type="PANTHER" id="PTHR46621:SF1">
    <property type="entry name" value="SNRNA-ACTIVATING PROTEIN COMPLEX SUBUNIT 4"/>
    <property type="match status" value="1"/>
</dbReference>
<feature type="domain" description="Myb-like" evidence="6">
    <location>
        <begin position="664"/>
        <end position="715"/>
    </location>
</feature>
<dbReference type="InterPro" id="IPR051575">
    <property type="entry name" value="Myb-like_DNA-bd"/>
</dbReference>
<feature type="domain" description="Myb-like" evidence="6">
    <location>
        <begin position="769"/>
        <end position="819"/>
    </location>
</feature>
<sequence length="1324" mass="148366">MESSSSSDSDRDEGFEADMEALRRACLRNGANAADAADVDSDSDAYSDPESSGSDDIGLLCRLKERFSSPLPSTHLPPFVKPLNILLPDGLGGGDDDNDDDLETLRAIQRSLFGLCYDIVGDSLEGKPEKCLEEVESISTDVISGPETPNRSMEFFKEHGHNDTQLKPVNYEACNSNVRSFGPSMFPQSVQNFVVALKRNRLYQKFIRRKLIEIEANIEKNKELKKRVKCLMDFQTACKRKVTMTTCQKKDPRVVLISAKKPMPDKSSKSSGSDDIGLLCRLKERFSSPLPSTHLPPFIKPLNILLPDGLGGGDDDNDDDLETLRAIQRRFAQYKSDSLEGKPEKCLEEVESISTDVISGPETPNRSMEFFKEHGHNDTQLKPVNYEACNSNVRSFGPSMFPQSVQNFVVALKRNRLYQKFIRRKLIEIEANIEKNKELKKRVKCLMDFQTTCKRKVTMTTCQKKDPRVVLISAKKTMPDKSSKAMLKKVPALCFGPDENSHVSTYRMVLERFPVSLNKRPWSKIEKDNLAKGIKQQYQEMLLLNSMNMESDKECTSDSNLMSAVTLSHLEFTPEMCRSFIPMVNWDRLASMYILGRSGAECEARWLNCEDSMINHEPWTAEEDKKLLFILQERGIYNWIEISITLGTHRTPFQCLVRYQRSLNPHILNKDWTEEEDAQLRAAVENYGENNWQIVASCLEGRLGNQCSNRWSRTVNPARKKVGRWSVDEDKLLKVAVKLFGAKNWVKIAQFIPGRTQIQCRERWLNCLDPSLNLQPWTAEEDIKLLDAVAIHGNCWSKIATCIPPRTDNQCRRRWKILCPEELLMLQSATQIKKSALISNFVSRERERPAIGTKDFTSVLGSTMVQKIAGPKVRKRKLRDNIPRKSRSKSIRHCKDNATEDCMRNTTANILPENAETVIVVSLTAGQGMCLEKTMDKSLSENPRTSNINSKVSALANSTPDGTSNPSVDAAPDENQSTSIINSKVPALANSAADKRFNSLADEAANDLPLVLCLNATSSVDTKRKRKKASENLYTSRINSRSPSIESLTDCIANSSVDIRRKITSNGNITRSSKASTNLLHISQVQKSCEENVVELGVPNTSELVPPDLHSFGANSNTSIPECVSWPTKKRKRNGKPTRSKPQGALARVSDDNNLLASGVDTSVVRDTERAMSMGSSLKGPAEDGQMQNSHELCQETNTQSEEANRPTIYNDSNDYLFLSTFCNMEKGKLGCTIKTKSAQTANSTIIQSTDVSIDGVGDVSPAMLHGSAKGKQSRILTEEETRTNADSSKQGALPDTNVQDDDCYLSTFYERVKRHHRDKSRKM</sequence>
<dbReference type="GO" id="GO:0000978">
    <property type="term" value="F:RNA polymerase II cis-regulatory region sequence-specific DNA binding"/>
    <property type="evidence" value="ECO:0007669"/>
    <property type="project" value="TreeGrafter"/>
</dbReference>
<evidence type="ECO:0000256" key="4">
    <source>
        <dbReference type="ARBA" id="ARBA00023242"/>
    </source>
</evidence>
<feature type="region of interest" description="Disordered" evidence="5">
    <location>
        <begin position="1265"/>
        <end position="1301"/>
    </location>
</feature>
<feature type="domain" description="Myb-like" evidence="6">
    <location>
        <begin position="717"/>
        <end position="768"/>
    </location>
</feature>
<dbReference type="CDD" id="cd00167">
    <property type="entry name" value="SANT"/>
    <property type="match status" value="3"/>
</dbReference>
<dbReference type="Proteomes" id="UP000734854">
    <property type="component" value="Unassembled WGS sequence"/>
</dbReference>
<feature type="compositionally biased region" description="Basic residues" evidence="5">
    <location>
        <begin position="1128"/>
        <end position="1139"/>
    </location>
</feature>
<feature type="domain" description="HTH myb-type" evidence="7">
    <location>
        <begin position="664"/>
        <end position="715"/>
    </location>
</feature>
<keyword evidence="2" id="KW-0238">DNA-binding</keyword>
<feature type="region of interest" description="Disordered" evidence="5">
    <location>
        <begin position="1123"/>
        <end position="1146"/>
    </location>
</feature>
<feature type="domain" description="HTH myb-type" evidence="7">
    <location>
        <begin position="775"/>
        <end position="823"/>
    </location>
</feature>
<reference evidence="8 9" key="1">
    <citation type="submission" date="2020-08" db="EMBL/GenBank/DDBJ databases">
        <title>Plant Genome Project.</title>
        <authorList>
            <person name="Zhang R.-G."/>
        </authorList>
    </citation>
    <scope>NUCLEOTIDE SEQUENCE [LARGE SCALE GENOMIC DNA]</scope>
    <source>
        <tissue evidence="8">Rhizome</tissue>
    </source>
</reference>
<dbReference type="GO" id="GO:0042795">
    <property type="term" value="P:snRNA transcription by RNA polymerase II"/>
    <property type="evidence" value="ECO:0007669"/>
    <property type="project" value="TreeGrafter"/>
</dbReference>
<dbReference type="GO" id="GO:0001006">
    <property type="term" value="F:RNA polymerase III type 3 promoter sequence-specific DNA binding"/>
    <property type="evidence" value="ECO:0007669"/>
    <property type="project" value="TreeGrafter"/>
</dbReference>
<feature type="region of interest" description="Disordered" evidence="5">
    <location>
        <begin position="33"/>
        <end position="54"/>
    </location>
</feature>
<evidence type="ECO:0000259" key="7">
    <source>
        <dbReference type="PROSITE" id="PS51294"/>
    </source>
</evidence>
<proteinExistence type="predicted"/>
<dbReference type="PANTHER" id="PTHR46621">
    <property type="entry name" value="SNRNA-ACTIVATING PROTEIN COMPLEX SUBUNIT 4"/>
    <property type="match status" value="1"/>
</dbReference>
<dbReference type="InterPro" id="IPR001005">
    <property type="entry name" value="SANT/Myb"/>
</dbReference>
<feature type="region of interest" description="Disordered" evidence="5">
    <location>
        <begin position="954"/>
        <end position="976"/>
    </location>
</feature>
<name>A0A8J5IE13_ZINOF</name>
<dbReference type="SMART" id="SM00717">
    <property type="entry name" value="SANT"/>
    <property type="match status" value="5"/>
</dbReference>
<evidence type="ECO:0000256" key="3">
    <source>
        <dbReference type="ARBA" id="ARBA00023163"/>
    </source>
</evidence>
<dbReference type="Gene3D" id="1.10.10.60">
    <property type="entry name" value="Homeodomain-like"/>
    <property type="match status" value="4"/>
</dbReference>
<feature type="compositionally biased region" description="Acidic residues" evidence="5">
    <location>
        <begin position="37"/>
        <end position="47"/>
    </location>
</feature>
<evidence type="ECO:0000256" key="2">
    <source>
        <dbReference type="ARBA" id="ARBA00023125"/>
    </source>
</evidence>
<evidence type="ECO:0000256" key="1">
    <source>
        <dbReference type="ARBA" id="ARBA00023015"/>
    </source>
</evidence>
<evidence type="ECO:0008006" key="10">
    <source>
        <dbReference type="Google" id="ProtNLM"/>
    </source>
</evidence>
<evidence type="ECO:0000313" key="8">
    <source>
        <dbReference type="EMBL" id="KAG6532429.1"/>
    </source>
</evidence>
<gene>
    <name evidence="8" type="ORF">ZIOFF_006272</name>
</gene>
<dbReference type="InterPro" id="IPR009057">
    <property type="entry name" value="Homeodomain-like_sf"/>
</dbReference>
<evidence type="ECO:0000256" key="5">
    <source>
        <dbReference type="SAM" id="MobiDB-lite"/>
    </source>
</evidence>
<keyword evidence="9" id="KW-1185">Reference proteome</keyword>
<evidence type="ECO:0000313" key="9">
    <source>
        <dbReference type="Proteomes" id="UP000734854"/>
    </source>
</evidence>
<comment type="caution">
    <text evidence="8">The sequence shown here is derived from an EMBL/GenBank/DDBJ whole genome shotgun (WGS) entry which is preliminary data.</text>
</comment>
<dbReference type="PROSITE" id="PS51294">
    <property type="entry name" value="HTH_MYB"/>
    <property type="match status" value="3"/>
</dbReference>
<dbReference type="PROSITE" id="PS50090">
    <property type="entry name" value="MYB_LIKE"/>
    <property type="match status" value="4"/>
</dbReference>
<dbReference type="EMBL" id="JACMSC010000002">
    <property type="protein sequence ID" value="KAG6532429.1"/>
    <property type="molecule type" value="Genomic_DNA"/>
</dbReference>